<dbReference type="Gene3D" id="3.40.50.300">
    <property type="entry name" value="P-loop containing nucleotide triphosphate hydrolases"/>
    <property type="match status" value="2"/>
</dbReference>
<proteinExistence type="predicted"/>
<evidence type="ECO:0000313" key="11">
    <source>
        <dbReference type="Proteomes" id="UP000247523"/>
    </source>
</evidence>
<keyword evidence="3" id="KW-1003">Cell membrane</keyword>
<reference evidence="10 11" key="1">
    <citation type="submission" date="2018-05" db="EMBL/GenBank/DDBJ databases">
        <title>Genomic Encyclopedia of Type Strains, Phase IV (KMG-IV): sequencing the most valuable type-strain genomes for metagenomic binning, comparative biology and taxonomic classification.</title>
        <authorList>
            <person name="Goeker M."/>
        </authorList>
    </citation>
    <scope>NUCLEOTIDE SEQUENCE [LARGE SCALE GENOMIC DNA]</scope>
    <source>
        <strain evidence="10 11">DSM 28816</strain>
    </source>
</reference>
<dbReference type="RefSeq" id="WP_110291775.1">
    <property type="nucleotide sequence ID" value="NZ_QICS01000013.1"/>
</dbReference>
<dbReference type="CDD" id="cd03216">
    <property type="entry name" value="ABC_Carb_Monos_I"/>
    <property type="match status" value="1"/>
</dbReference>
<feature type="domain" description="ABC transporter" evidence="9">
    <location>
        <begin position="252"/>
        <end position="503"/>
    </location>
</feature>
<feature type="domain" description="ABC transporter" evidence="9">
    <location>
        <begin position="9"/>
        <end position="245"/>
    </location>
</feature>
<dbReference type="PANTHER" id="PTHR43790:SF9">
    <property type="entry name" value="GALACTOFURANOSE TRANSPORTER ATP-BINDING PROTEIN YTFR"/>
    <property type="match status" value="1"/>
</dbReference>
<dbReference type="GO" id="GO:0016887">
    <property type="term" value="F:ATP hydrolysis activity"/>
    <property type="evidence" value="ECO:0007669"/>
    <property type="project" value="InterPro"/>
</dbReference>
<evidence type="ECO:0000256" key="2">
    <source>
        <dbReference type="ARBA" id="ARBA00022448"/>
    </source>
</evidence>
<dbReference type="EMBL" id="QICS01000013">
    <property type="protein sequence ID" value="PXV86276.1"/>
    <property type="molecule type" value="Genomic_DNA"/>
</dbReference>
<dbReference type="InterPro" id="IPR050107">
    <property type="entry name" value="ABC_carbohydrate_import_ATPase"/>
</dbReference>
<keyword evidence="6 10" id="KW-0067">ATP-binding</keyword>
<evidence type="ECO:0000313" key="10">
    <source>
        <dbReference type="EMBL" id="PXV86276.1"/>
    </source>
</evidence>
<evidence type="ECO:0000259" key="9">
    <source>
        <dbReference type="PROSITE" id="PS50893"/>
    </source>
</evidence>
<evidence type="ECO:0000256" key="8">
    <source>
        <dbReference type="ARBA" id="ARBA00023136"/>
    </source>
</evidence>
<keyword evidence="5" id="KW-0547">Nucleotide-binding</keyword>
<dbReference type="Proteomes" id="UP000247523">
    <property type="component" value="Unassembled WGS sequence"/>
</dbReference>
<evidence type="ECO:0000256" key="7">
    <source>
        <dbReference type="ARBA" id="ARBA00022967"/>
    </source>
</evidence>
<dbReference type="InterPro" id="IPR003439">
    <property type="entry name" value="ABC_transporter-like_ATP-bd"/>
</dbReference>
<name>A0A318EMA1_9FIRM</name>
<evidence type="ECO:0000256" key="3">
    <source>
        <dbReference type="ARBA" id="ARBA00022475"/>
    </source>
</evidence>
<evidence type="ECO:0000256" key="1">
    <source>
        <dbReference type="ARBA" id="ARBA00004202"/>
    </source>
</evidence>
<keyword evidence="8" id="KW-0472">Membrane</keyword>
<dbReference type="GO" id="GO:0005524">
    <property type="term" value="F:ATP binding"/>
    <property type="evidence" value="ECO:0007669"/>
    <property type="project" value="UniProtKB-KW"/>
</dbReference>
<dbReference type="SMART" id="SM00382">
    <property type="entry name" value="AAA"/>
    <property type="match status" value="2"/>
</dbReference>
<protein>
    <submittedName>
        <fullName evidence="10">Monosaccharide ABC transporter ATP-binding protein (CUT2 family)</fullName>
    </submittedName>
</protein>
<dbReference type="SUPFAM" id="SSF52540">
    <property type="entry name" value="P-loop containing nucleoside triphosphate hydrolases"/>
    <property type="match status" value="2"/>
</dbReference>
<gene>
    <name evidence="10" type="ORF">C8E03_11361</name>
</gene>
<dbReference type="InterPro" id="IPR027417">
    <property type="entry name" value="P-loop_NTPase"/>
</dbReference>
<comment type="subcellular location">
    <subcellularLocation>
        <location evidence="1">Cell membrane</location>
        <topology evidence="1">Peripheral membrane protein</topology>
    </subcellularLocation>
</comment>
<dbReference type="PANTHER" id="PTHR43790">
    <property type="entry name" value="CARBOHYDRATE TRANSPORT ATP-BINDING PROTEIN MG119-RELATED"/>
    <property type="match status" value="1"/>
</dbReference>
<keyword evidence="2" id="KW-0813">Transport</keyword>
<comment type="caution">
    <text evidence="10">The sequence shown here is derived from an EMBL/GenBank/DDBJ whole genome shotgun (WGS) entry which is preliminary data.</text>
</comment>
<evidence type="ECO:0000256" key="6">
    <source>
        <dbReference type="ARBA" id="ARBA00022840"/>
    </source>
</evidence>
<dbReference type="PROSITE" id="PS00211">
    <property type="entry name" value="ABC_TRANSPORTER_1"/>
    <property type="match status" value="1"/>
</dbReference>
<keyword evidence="4" id="KW-0677">Repeat</keyword>
<dbReference type="GO" id="GO:0005886">
    <property type="term" value="C:plasma membrane"/>
    <property type="evidence" value="ECO:0007669"/>
    <property type="project" value="UniProtKB-SubCell"/>
</dbReference>
<evidence type="ECO:0000256" key="5">
    <source>
        <dbReference type="ARBA" id="ARBA00022741"/>
    </source>
</evidence>
<dbReference type="InterPro" id="IPR017871">
    <property type="entry name" value="ABC_transporter-like_CS"/>
</dbReference>
<accession>A0A318EMA1</accession>
<dbReference type="FunFam" id="3.40.50.300:FF:000127">
    <property type="entry name" value="Ribose import ATP-binding protein RbsA"/>
    <property type="match status" value="1"/>
</dbReference>
<dbReference type="PROSITE" id="PS50893">
    <property type="entry name" value="ABC_TRANSPORTER_2"/>
    <property type="match status" value="2"/>
</dbReference>
<dbReference type="CDD" id="cd03215">
    <property type="entry name" value="ABC_Carb_Monos_II"/>
    <property type="match status" value="1"/>
</dbReference>
<organism evidence="10 11">
    <name type="scientific">Lachnotalea glycerini</name>
    <dbReference type="NCBI Taxonomy" id="1763509"/>
    <lineage>
        <taxon>Bacteria</taxon>
        <taxon>Bacillati</taxon>
        <taxon>Bacillota</taxon>
        <taxon>Clostridia</taxon>
        <taxon>Lachnospirales</taxon>
        <taxon>Lachnospiraceae</taxon>
        <taxon>Lachnotalea</taxon>
    </lineage>
</organism>
<dbReference type="Pfam" id="PF00005">
    <property type="entry name" value="ABC_tran"/>
    <property type="match status" value="2"/>
</dbReference>
<dbReference type="InterPro" id="IPR003593">
    <property type="entry name" value="AAA+_ATPase"/>
</dbReference>
<dbReference type="AlphaFoldDB" id="A0A318EMA1"/>
<sequence length="504" mass="55890">MSKKEEYILELENITKIFPGVKALDDVSFKIKKGEVHALVGENGAGKSTLINIISGVFGPTQGSIKVNGKEEKITNPSKAFELGIGVVHQERNLIDTFDIAENICFMDISTGKNKMKDKKAMNQKAERAMERVGLDLKPWQGIEELTSGKKQMLEIARAMCMDSKVLLLDEPTASISLTEADMLLKTVKQLKEEGVSIIYISHKLEEIFEIADSITVIRDGKNIGETLSASSLNKDKLIELMVGRKFVTETYNNRDLSKEPVILEAKDISSKKNPIPKSFQLKKGEILGWYGLVGAGRTEYAREIIGIDPITNGSLLIKGSEVSIKSYEEAFQRYKLCYISENRKEEGLFLQHNITDNVGIIALDQICTKGGFISYRKQNEITESYKESLSIKAKDIFVETASLSGGNQQKICIAKGLCVNPEIMIIDEPTVGIDVNTKGEIHKLIYELSVQGISVIVISSDMGELVGIADRIIVFRDNEIKGELENSKDYESMSTKVMGSILL</sequence>
<evidence type="ECO:0000256" key="4">
    <source>
        <dbReference type="ARBA" id="ARBA00022737"/>
    </source>
</evidence>
<keyword evidence="7" id="KW-1278">Translocase</keyword>